<protein>
    <submittedName>
        <fullName evidence="3">GDSL esterase/lipase At5g03980-like</fullName>
    </submittedName>
</protein>
<organism evidence="2 3">
    <name type="scientific">Coffea arabica</name>
    <name type="common">Arabian coffee</name>
    <dbReference type="NCBI Taxonomy" id="13443"/>
    <lineage>
        <taxon>Eukaryota</taxon>
        <taxon>Viridiplantae</taxon>
        <taxon>Streptophyta</taxon>
        <taxon>Embryophyta</taxon>
        <taxon>Tracheophyta</taxon>
        <taxon>Spermatophyta</taxon>
        <taxon>Magnoliopsida</taxon>
        <taxon>eudicotyledons</taxon>
        <taxon>Gunneridae</taxon>
        <taxon>Pentapetalae</taxon>
        <taxon>asterids</taxon>
        <taxon>lamiids</taxon>
        <taxon>Gentianales</taxon>
        <taxon>Rubiaceae</taxon>
        <taxon>Ixoroideae</taxon>
        <taxon>Gardenieae complex</taxon>
        <taxon>Bertiereae - Coffeeae clade</taxon>
        <taxon>Coffeeae</taxon>
        <taxon>Coffea</taxon>
    </lineage>
</organism>
<dbReference type="RefSeq" id="XP_071933629.1">
    <property type="nucleotide sequence ID" value="XM_072077528.1"/>
</dbReference>
<name>A0ABM4WPC2_COFAR</name>
<evidence type="ECO:0000313" key="3">
    <source>
        <dbReference type="RefSeq" id="XP_071933629.1"/>
    </source>
</evidence>
<accession>A0ABM4WPC2</accession>
<dbReference type="Gene3D" id="3.40.50.1110">
    <property type="entry name" value="SGNH hydrolase"/>
    <property type="match status" value="1"/>
</dbReference>
<dbReference type="PANTHER" id="PTHR22835">
    <property type="entry name" value="ZINC FINGER FYVE DOMAIN CONTAINING PROTEIN"/>
    <property type="match status" value="1"/>
</dbReference>
<dbReference type="GeneID" id="140036211"/>
<keyword evidence="2" id="KW-1185">Reference proteome</keyword>
<evidence type="ECO:0000313" key="2">
    <source>
        <dbReference type="Proteomes" id="UP001652660"/>
    </source>
</evidence>
<dbReference type="InterPro" id="IPR036514">
    <property type="entry name" value="SGNH_hydro_sf"/>
</dbReference>
<dbReference type="Proteomes" id="UP001652660">
    <property type="component" value="Chromosome 2e"/>
</dbReference>
<dbReference type="PANTHER" id="PTHR22835:SF517">
    <property type="entry name" value="GDSL-LIKE LIPASE_ACYLHYDROLASE FAMILY PROTEIN, EXPRESSED"/>
    <property type="match status" value="1"/>
</dbReference>
<evidence type="ECO:0000256" key="1">
    <source>
        <dbReference type="ARBA" id="ARBA00008668"/>
    </source>
</evidence>
<reference evidence="3" key="1">
    <citation type="submission" date="2025-08" db="UniProtKB">
        <authorList>
            <consortium name="RefSeq"/>
        </authorList>
    </citation>
    <scope>IDENTIFICATION</scope>
    <source>
        <tissue evidence="3">Leaves</tissue>
    </source>
</reference>
<proteinExistence type="inferred from homology"/>
<gene>
    <name evidence="3" type="primary">LOC140036211</name>
</gene>
<sequence>MSANLSYKVWARSEVDEFDENHCIWLLNSFATFHNDHLKKAIAELQEKYPYVTIVYGDYYAAYEQFLKLGETEGFELQKACCGVGGLYNFNETRMCGFLGVKACRDLERYVS</sequence>
<comment type="similarity">
    <text evidence="1">Belongs to the 'GDSL' lipolytic enzyme family.</text>
</comment>